<name>A0A5E4PZS4_9NEOP</name>
<evidence type="ECO:0000313" key="2">
    <source>
        <dbReference type="Proteomes" id="UP000324832"/>
    </source>
</evidence>
<dbReference type="EMBL" id="FZQP02000893">
    <property type="protein sequence ID" value="VVC90916.1"/>
    <property type="molecule type" value="Genomic_DNA"/>
</dbReference>
<reference evidence="1 2" key="1">
    <citation type="submission" date="2017-07" db="EMBL/GenBank/DDBJ databases">
        <authorList>
            <person name="Talla V."/>
            <person name="Backstrom N."/>
        </authorList>
    </citation>
    <scope>NUCLEOTIDE SEQUENCE [LARGE SCALE GENOMIC DNA]</scope>
</reference>
<keyword evidence="2" id="KW-1185">Reference proteome</keyword>
<organism evidence="1 2">
    <name type="scientific">Leptidea sinapis</name>
    <dbReference type="NCBI Taxonomy" id="189913"/>
    <lineage>
        <taxon>Eukaryota</taxon>
        <taxon>Metazoa</taxon>
        <taxon>Ecdysozoa</taxon>
        <taxon>Arthropoda</taxon>
        <taxon>Hexapoda</taxon>
        <taxon>Insecta</taxon>
        <taxon>Pterygota</taxon>
        <taxon>Neoptera</taxon>
        <taxon>Endopterygota</taxon>
        <taxon>Lepidoptera</taxon>
        <taxon>Glossata</taxon>
        <taxon>Ditrysia</taxon>
        <taxon>Papilionoidea</taxon>
        <taxon>Pieridae</taxon>
        <taxon>Dismorphiinae</taxon>
        <taxon>Leptidea</taxon>
    </lineage>
</organism>
<sequence>MEDGYCTINVKRPEIVKLKKFSIDPVPSKKLPTNRKNSLRNQRTPLIRSEIKTVPVQEPLSVKKLKRPEILLPLKLFLKQQDSDVFEKRTAISIYERHNIKTADLCKRLYVEHPSNEVNTVTDIDGCFFNIIENRPINLHVPIYKSYKSMLSDYFRARFDIGNINDRILNIELNQRRELATHDLSIQRFTNQARSFDKFISEDYHRSMLLLTKCELLENEVDSKILELQNLATQRFSNISRIIGLDYKYSQQQKYGRFLYYLSPPTWRLKNREFARSIEIETKGFDFGDSSEEDTFTIIFEKLRKICYGTPIKPVLYFTKPDQLIEVFNAMENQQLHYFSHVTHLTPFKHILRDELKTLREIMIQDSATVRNYITKIEKVLAVSEEKSSLLQAKFYKILNGMFYDSVGSIDVLKLTLHLEFCFEKVLRDKPTNLDIVTMARALENFYLEYSYRLDAIQNGSVRRAMAKCEQNERQKYIRAKCAANELRLFNRLEKQLYRAYGLNYSNRYKPQFFERKPKMTNNVQPCTHEEKSNVTLTAAEIEYLKLFTDWTEHDDPARYFQVSPRGEKS</sequence>
<dbReference type="PANTHER" id="PTHR21683:SF3">
    <property type="entry name" value="CILIA AND FLAGELLA ASSOCIATED PROTEIN 100"/>
    <property type="match status" value="1"/>
</dbReference>
<dbReference type="Proteomes" id="UP000324832">
    <property type="component" value="Unassembled WGS sequence"/>
</dbReference>
<gene>
    <name evidence="1" type="ORF">LSINAPIS_LOCUS3726</name>
</gene>
<dbReference type="InterPro" id="IPR051147">
    <property type="entry name" value="CFAP_domain-containing"/>
</dbReference>
<evidence type="ECO:0000313" key="1">
    <source>
        <dbReference type="EMBL" id="VVC90916.1"/>
    </source>
</evidence>
<dbReference type="AlphaFoldDB" id="A0A5E4PZS4"/>
<accession>A0A5E4PZS4</accession>
<protein>
    <submittedName>
        <fullName evidence="1">Uncharacterized protein</fullName>
    </submittedName>
</protein>
<dbReference type="PANTHER" id="PTHR21683">
    <property type="entry name" value="COILED-COIL DOMAIN-CONTAINING PROTEIN 42 LIKE-2-LIKE-RELATED"/>
    <property type="match status" value="1"/>
</dbReference>
<proteinExistence type="predicted"/>